<feature type="transmembrane region" description="Helical" evidence="8">
    <location>
        <begin position="133"/>
        <end position="154"/>
    </location>
</feature>
<dbReference type="PANTHER" id="PTHR30614">
    <property type="entry name" value="MEMBRANE COMPONENT OF AMINO ACID ABC TRANSPORTER"/>
    <property type="match status" value="1"/>
</dbReference>
<feature type="domain" description="ABC transmembrane type-1" evidence="9">
    <location>
        <begin position="162"/>
        <end position="357"/>
    </location>
</feature>
<dbReference type="InterPro" id="IPR035906">
    <property type="entry name" value="MetI-like_sf"/>
</dbReference>
<dbReference type="SUPFAM" id="SSF161098">
    <property type="entry name" value="MetI-like"/>
    <property type="match status" value="1"/>
</dbReference>
<organism evidence="10 11">
    <name type="scientific">Ramlibacter agri</name>
    <dbReference type="NCBI Taxonomy" id="2728837"/>
    <lineage>
        <taxon>Bacteria</taxon>
        <taxon>Pseudomonadati</taxon>
        <taxon>Pseudomonadota</taxon>
        <taxon>Betaproteobacteria</taxon>
        <taxon>Burkholderiales</taxon>
        <taxon>Comamonadaceae</taxon>
        <taxon>Ramlibacter</taxon>
    </lineage>
</organism>
<dbReference type="InterPro" id="IPR043429">
    <property type="entry name" value="ArtM/GltK/GlnP/TcyL/YhdX-like"/>
</dbReference>
<evidence type="ECO:0000256" key="6">
    <source>
        <dbReference type="ARBA" id="ARBA00022989"/>
    </source>
</evidence>
<dbReference type="Pfam" id="PF00528">
    <property type="entry name" value="BPD_transp_1"/>
    <property type="match status" value="1"/>
</dbReference>
<dbReference type="RefSeq" id="WP_169418903.1">
    <property type="nucleotide sequence ID" value="NZ_JABBFX010000001.1"/>
</dbReference>
<sequence length="374" mass="40253">MNYLAGERIPPRPPPAAASGWLARARALFFATKASAVVTVLLGAATVWLAWHLWLWGVRHAMFSTGGQGSQACLAPGVGACWAVVGDKLRLILFGIYPYEQQWRAGIAMAILVVMYAVSAMPRFWGWRLSAAWTVALAAFGVLMWGGVFGLPWVPDDQWGGLPVTLILATLGISAGFPLAIVLALVRHQAKGGVGKALAVAYIELARSVPLLAVLFLASVMFPLFLPPEWNLSKLFRVFVAFALFTAAYLAEVIRGGLQALPLGQYEAAAALGLSRWVTTTRVILPQALATVLPAIVNVFIGFFKATSIVVVIGLFDLMTAAKRATADPQVEGFSTEVYLFVALIYFAFCYAMSAYSAHLQRRLDASRPGTPPP</sequence>
<dbReference type="GO" id="GO:0022857">
    <property type="term" value="F:transmembrane transporter activity"/>
    <property type="evidence" value="ECO:0007669"/>
    <property type="project" value="InterPro"/>
</dbReference>
<evidence type="ECO:0000256" key="5">
    <source>
        <dbReference type="ARBA" id="ARBA00022692"/>
    </source>
</evidence>
<dbReference type="AlphaFoldDB" id="A0A848H5K2"/>
<dbReference type="InterPro" id="IPR010065">
    <property type="entry name" value="AA_ABC_transptr_permease_3TM"/>
</dbReference>
<keyword evidence="7 8" id="KW-0472">Membrane</keyword>
<evidence type="ECO:0000256" key="2">
    <source>
        <dbReference type="ARBA" id="ARBA00010072"/>
    </source>
</evidence>
<feature type="transmembrane region" description="Helical" evidence="8">
    <location>
        <begin position="234"/>
        <end position="251"/>
    </location>
</feature>
<evidence type="ECO:0000256" key="4">
    <source>
        <dbReference type="ARBA" id="ARBA00022475"/>
    </source>
</evidence>
<dbReference type="PROSITE" id="PS50928">
    <property type="entry name" value="ABC_TM1"/>
    <property type="match status" value="1"/>
</dbReference>
<dbReference type="GO" id="GO:0043190">
    <property type="term" value="C:ATP-binding cassette (ABC) transporter complex"/>
    <property type="evidence" value="ECO:0007669"/>
    <property type="project" value="InterPro"/>
</dbReference>
<evidence type="ECO:0000313" key="10">
    <source>
        <dbReference type="EMBL" id="NML44799.1"/>
    </source>
</evidence>
<accession>A0A848H5K2</accession>
<dbReference type="InterPro" id="IPR000515">
    <property type="entry name" value="MetI-like"/>
</dbReference>
<evidence type="ECO:0000256" key="7">
    <source>
        <dbReference type="ARBA" id="ARBA00023136"/>
    </source>
</evidence>
<keyword evidence="6 8" id="KW-1133">Transmembrane helix</keyword>
<dbReference type="Proteomes" id="UP000541185">
    <property type="component" value="Unassembled WGS sequence"/>
</dbReference>
<dbReference type="Gene3D" id="1.10.3720.10">
    <property type="entry name" value="MetI-like"/>
    <property type="match status" value="1"/>
</dbReference>
<protein>
    <submittedName>
        <fullName evidence="10">Amino acid ABC transporter permease</fullName>
    </submittedName>
</protein>
<proteinExistence type="inferred from homology"/>
<feature type="transmembrane region" description="Helical" evidence="8">
    <location>
        <begin position="166"/>
        <end position="186"/>
    </location>
</feature>
<dbReference type="GO" id="GO:0006865">
    <property type="term" value="P:amino acid transport"/>
    <property type="evidence" value="ECO:0007669"/>
    <property type="project" value="TreeGrafter"/>
</dbReference>
<dbReference type="NCBIfam" id="TIGR01726">
    <property type="entry name" value="HEQRo_perm_3TM"/>
    <property type="match status" value="1"/>
</dbReference>
<dbReference type="CDD" id="cd06261">
    <property type="entry name" value="TM_PBP2"/>
    <property type="match status" value="1"/>
</dbReference>
<evidence type="ECO:0000256" key="1">
    <source>
        <dbReference type="ARBA" id="ARBA00004429"/>
    </source>
</evidence>
<feature type="transmembrane region" description="Helical" evidence="8">
    <location>
        <begin position="338"/>
        <end position="358"/>
    </location>
</feature>
<keyword evidence="11" id="KW-1185">Reference proteome</keyword>
<keyword evidence="3 8" id="KW-0813">Transport</keyword>
<feature type="transmembrane region" description="Helical" evidence="8">
    <location>
        <begin position="198"/>
        <end position="222"/>
    </location>
</feature>
<comment type="similarity">
    <text evidence="2">Belongs to the binding-protein-dependent transport system permease family. HisMQ subfamily.</text>
</comment>
<feature type="transmembrane region" description="Helical" evidence="8">
    <location>
        <begin position="103"/>
        <end position="121"/>
    </location>
</feature>
<dbReference type="PANTHER" id="PTHR30614:SF41">
    <property type="entry name" value="INNER MEMBRANE AMINO-ACID ABC TRANSPORTER PERMEASE PROTEIN YHDY"/>
    <property type="match status" value="1"/>
</dbReference>
<dbReference type="EMBL" id="JABBFX010000001">
    <property type="protein sequence ID" value="NML44799.1"/>
    <property type="molecule type" value="Genomic_DNA"/>
</dbReference>
<evidence type="ECO:0000259" key="9">
    <source>
        <dbReference type="PROSITE" id="PS50928"/>
    </source>
</evidence>
<evidence type="ECO:0000256" key="3">
    <source>
        <dbReference type="ARBA" id="ARBA00022448"/>
    </source>
</evidence>
<feature type="transmembrane region" description="Helical" evidence="8">
    <location>
        <begin position="292"/>
        <end position="318"/>
    </location>
</feature>
<comment type="caution">
    <text evidence="10">The sequence shown here is derived from an EMBL/GenBank/DDBJ whole genome shotgun (WGS) entry which is preliminary data.</text>
</comment>
<feature type="transmembrane region" description="Helical" evidence="8">
    <location>
        <begin position="34"/>
        <end position="54"/>
    </location>
</feature>
<evidence type="ECO:0000313" key="11">
    <source>
        <dbReference type="Proteomes" id="UP000541185"/>
    </source>
</evidence>
<gene>
    <name evidence="10" type="ORF">HHL11_13660</name>
</gene>
<evidence type="ECO:0000256" key="8">
    <source>
        <dbReference type="RuleBase" id="RU363032"/>
    </source>
</evidence>
<name>A0A848H5K2_9BURK</name>
<reference evidence="10 11" key="1">
    <citation type="submission" date="2020-04" db="EMBL/GenBank/DDBJ databases">
        <title>Ramlibacter sp. G-1-2-2 isolated from soil.</title>
        <authorList>
            <person name="Dahal R.H."/>
        </authorList>
    </citation>
    <scope>NUCLEOTIDE SEQUENCE [LARGE SCALE GENOMIC DNA]</scope>
    <source>
        <strain evidence="10 11">G-1-2-2</strain>
    </source>
</reference>
<keyword evidence="5 8" id="KW-0812">Transmembrane</keyword>
<keyword evidence="4" id="KW-1003">Cell membrane</keyword>
<comment type="subcellular location">
    <subcellularLocation>
        <location evidence="1">Cell inner membrane</location>
        <topology evidence="1">Multi-pass membrane protein</topology>
    </subcellularLocation>
    <subcellularLocation>
        <location evidence="8">Cell membrane</location>
        <topology evidence="8">Multi-pass membrane protein</topology>
    </subcellularLocation>
</comment>